<keyword evidence="6" id="KW-0119">Carbohydrate metabolism</keyword>
<dbReference type="GO" id="GO:0030245">
    <property type="term" value="P:cellulose catabolic process"/>
    <property type="evidence" value="ECO:0007669"/>
    <property type="project" value="UniProtKB-KW"/>
</dbReference>
<keyword evidence="8 9" id="KW-0624">Polysaccharide degradation</keyword>
<feature type="chain" id="PRO_5014607140" description="Glucanase" evidence="11">
    <location>
        <begin position="19"/>
        <end position="471"/>
    </location>
</feature>
<dbReference type="CDD" id="cd07999">
    <property type="entry name" value="GH7_CBH_EG"/>
    <property type="match status" value="1"/>
</dbReference>
<dbReference type="PRINTS" id="PR00734">
    <property type="entry name" value="GLHYDRLASE7"/>
</dbReference>
<dbReference type="Proteomes" id="UP000235392">
    <property type="component" value="Unassembled WGS sequence"/>
</dbReference>
<accession>A0A2N5UYQ3</accession>
<dbReference type="Gene3D" id="2.70.100.10">
    <property type="entry name" value="Glycoside hydrolase, family 7, domain"/>
    <property type="match status" value="1"/>
</dbReference>
<dbReference type="EC" id="3.2.1.-" evidence="9"/>
<dbReference type="InterPro" id="IPR013320">
    <property type="entry name" value="ConA-like_dom_sf"/>
</dbReference>
<keyword evidence="5 9" id="KW-0136">Cellulose degradation</keyword>
<comment type="similarity">
    <text evidence="2 9">Belongs to the glycosyl hydrolase 7 (cellulase C) family.</text>
</comment>
<keyword evidence="7 9" id="KW-0326">Glycosidase</keyword>
<evidence type="ECO:0000256" key="7">
    <source>
        <dbReference type="ARBA" id="ARBA00023295"/>
    </source>
</evidence>
<name>A0A2N5UYQ3_9BASI</name>
<evidence type="ECO:0000313" key="12">
    <source>
        <dbReference type="EMBL" id="PLW42863.1"/>
    </source>
</evidence>
<proteinExistence type="inferred from homology"/>
<reference evidence="12 13" key="1">
    <citation type="submission" date="2017-11" db="EMBL/GenBank/DDBJ databases">
        <title>De novo assembly and phasing of dikaryotic genomes from two isolates of Puccinia coronata f. sp. avenae, the causal agent of oat crown rust.</title>
        <authorList>
            <person name="Miller M.E."/>
            <person name="Zhang Y."/>
            <person name="Omidvar V."/>
            <person name="Sperschneider J."/>
            <person name="Schwessinger B."/>
            <person name="Raley C."/>
            <person name="Palmer J.M."/>
            <person name="Garnica D."/>
            <person name="Upadhyaya N."/>
            <person name="Rathjen J."/>
            <person name="Taylor J.M."/>
            <person name="Park R.F."/>
            <person name="Dodds P.N."/>
            <person name="Hirsch C.D."/>
            <person name="Kianian S.F."/>
            <person name="Figueroa M."/>
        </authorList>
    </citation>
    <scope>NUCLEOTIDE SEQUENCE [LARGE SCALE GENOMIC DNA]</scope>
    <source>
        <strain evidence="12">12SD80</strain>
    </source>
</reference>
<evidence type="ECO:0000256" key="3">
    <source>
        <dbReference type="ARBA" id="ARBA00022729"/>
    </source>
</evidence>
<feature type="region of interest" description="Disordered" evidence="10">
    <location>
        <begin position="408"/>
        <end position="443"/>
    </location>
</feature>
<evidence type="ECO:0000256" key="4">
    <source>
        <dbReference type="ARBA" id="ARBA00022801"/>
    </source>
</evidence>
<dbReference type="Pfam" id="PF00840">
    <property type="entry name" value="Glyco_hydro_7"/>
    <property type="match status" value="1"/>
</dbReference>
<evidence type="ECO:0000256" key="9">
    <source>
        <dbReference type="RuleBase" id="RU361164"/>
    </source>
</evidence>
<feature type="signal peptide" evidence="11">
    <location>
        <begin position="1"/>
        <end position="18"/>
    </location>
</feature>
<evidence type="ECO:0000256" key="11">
    <source>
        <dbReference type="SAM" id="SignalP"/>
    </source>
</evidence>
<dbReference type="PANTHER" id="PTHR33753">
    <property type="entry name" value="1,4-BETA-D-GLUCAN CELLOBIOHYDROLASE B"/>
    <property type="match status" value="1"/>
</dbReference>
<comment type="catalytic activity">
    <reaction evidence="1">
        <text>Hydrolysis of (1-&gt;4)-beta-D-glucosidic linkages in cellulose and cellotetraose, releasing cellobiose from the non-reducing ends of the chains.</text>
        <dbReference type="EC" id="3.2.1.91"/>
    </reaction>
</comment>
<evidence type="ECO:0000256" key="2">
    <source>
        <dbReference type="ARBA" id="ARBA00006044"/>
    </source>
</evidence>
<evidence type="ECO:0000256" key="10">
    <source>
        <dbReference type="SAM" id="MobiDB-lite"/>
    </source>
</evidence>
<dbReference type="EMBL" id="PGCI01000074">
    <property type="protein sequence ID" value="PLW42863.1"/>
    <property type="molecule type" value="Genomic_DNA"/>
</dbReference>
<dbReference type="GO" id="GO:0016162">
    <property type="term" value="F:cellulose 1,4-beta-cellobiosidase activity"/>
    <property type="evidence" value="ECO:0007669"/>
    <property type="project" value="UniProtKB-EC"/>
</dbReference>
<evidence type="ECO:0000256" key="6">
    <source>
        <dbReference type="ARBA" id="ARBA00023277"/>
    </source>
</evidence>
<dbReference type="InterPro" id="IPR001722">
    <property type="entry name" value="Glyco_hydro_7"/>
</dbReference>
<sequence length="471" mass="50833">MDLLSLLLLLLRLSSGQAQQVGTQTDENPVPFSIKDCGSDADCQPTQGGLTIDANWRWTHKTDSNQNCYTGNTWDSTICSSGDACAQNCALDGAKYQETYGVAPSGQDGVTLKYVTKNENGENYGSRLYLLDSSRDKYHMFKLKNRQFSFDVDVSQLPCGLNRALYFSATPEDGGMSKSPNNKAGAKYGLGYCDAQCPRDIKWIDGKANSEGWQSGDANGGKGKMGSCCPEMDVWEANSISQAFTPHTCHDATQTTCTDDQCGDGDGNRYKGLCDKDGCDFASYRWGAKDFYGKGMKVDSSQKFTVITQFVTQGNTDDGDLIQINRFYVQNGQTIANAPVTIQNTKPTASLTDDFCKATKAFTGDTDSFSDRGGLKSMGAAMDNGMVLVMSIWDDGEAKMQWLDGTYPPTKSADAPGVLRGTCDKDSGNPQSAHQSSPDASVTFSNVKIGAIDQTLGGDGSGSPHRQYCRT</sequence>
<evidence type="ECO:0000256" key="8">
    <source>
        <dbReference type="ARBA" id="ARBA00023326"/>
    </source>
</evidence>
<dbReference type="SUPFAM" id="SSF49899">
    <property type="entry name" value="Concanavalin A-like lectins/glucanases"/>
    <property type="match status" value="1"/>
</dbReference>
<comment type="caution">
    <text evidence="12">The sequence shown here is derived from an EMBL/GenBank/DDBJ whole genome shotgun (WGS) entry which is preliminary data.</text>
</comment>
<organism evidence="12 13">
    <name type="scientific">Puccinia coronata f. sp. avenae</name>
    <dbReference type="NCBI Taxonomy" id="200324"/>
    <lineage>
        <taxon>Eukaryota</taxon>
        <taxon>Fungi</taxon>
        <taxon>Dikarya</taxon>
        <taxon>Basidiomycota</taxon>
        <taxon>Pucciniomycotina</taxon>
        <taxon>Pucciniomycetes</taxon>
        <taxon>Pucciniales</taxon>
        <taxon>Pucciniaceae</taxon>
        <taxon>Puccinia</taxon>
    </lineage>
</organism>
<dbReference type="InterPro" id="IPR037019">
    <property type="entry name" value="Glyco_hydro_7_sf"/>
</dbReference>
<gene>
    <name evidence="12" type="ORF">PCASD_07220</name>
</gene>
<evidence type="ECO:0000256" key="1">
    <source>
        <dbReference type="ARBA" id="ARBA00001641"/>
    </source>
</evidence>
<evidence type="ECO:0000256" key="5">
    <source>
        <dbReference type="ARBA" id="ARBA00023001"/>
    </source>
</evidence>
<evidence type="ECO:0000313" key="13">
    <source>
        <dbReference type="Proteomes" id="UP000235392"/>
    </source>
</evidence>
<feature type="compositionally biased region" description="Polar residues" evidence="10">
    <location>
        <begin position="428"/>
        <end position="443"/>
    </location>
</feature>
<dbReference type="PANTHER" id="PTHR33753:SF2">
    <property type="entry name" value="GLYCOSIDE HYDROLASE FAMILY 7 PROTEIN"/>
    <property type="match status" value="1"/>
</dbReference>
<keyword evidence="3 11" id="KW-0732">Signal</keyword>
<keyword evidence="4 9" id="KW-0378">Hydrolase</keyword>
<dbReference type="AlphaFoldDB" id="A0A2N5UYQ3"/>
<protein>
    <recommendedName>
        <fullName evidence="9">Glucanase</fullName>
        <ecNumber evidence="9">3.2.1.-</ecNumber>
    </recommendedName>
</protein>